<protein>
    <recommendedName>
        <fullName evidence="3">DNA methylase N-4/N-6 domain-containing protein</fullName>
    </recommendedName>
</protein>
<accession>X1JPB0</accession>
<dbReference type="InterPro" id="IPR001091">
    <property type="entry name" value="RM_Methyltransferase"/>
</dbReference>
<dbReference type="InterPro" id="IPR029063">
    <property type="entry name" value="SAM-dependent_MTases_sf"/>
</dbReference>
<feature type="non-terminal residue" evidence="4">
    <location>
        <position position="1"/>
    </location>
</feature>
<dbReference type="InterPro" id="IPR002941">
    <property type="entry name" value="DNA_methylase_N4/N6"/>
</dbReference>
<feature type="domain" description="DNA methylase N-4/N-6" evidence="3">
    <location>
        <begin position="92"/>
        <end position="161"/>
    </location>
</feature>
<dbReference type="Pfam" id="PF01555">
    <property type="entry name" value="N6_N4_Mtase"/>
    <property type="match status" value="1"/>
</dbReference>
<proteinExistence type="predicted"/>
<comment type="caution">
    <text evidence="4">The sequence shown here is derived from an EMBL/GenBank/DDBJ whole genome shotgun (WGS) entry which is preliminary data.</text>
</comment>
<keyword evidence="1" id="KW-0489">Methyltransferase</keyword>
<evidence type="ECO:0000313" key="4">
    <source>
        <dbReference type="EMBL" id="GAH80104.1"/>
    </source>
</evidence>
<evidence type="ECO:0000256" key="1">
    <source>
        <dbReference type="ARBA" id="ARBA00022603"/>
    </source>
</evidence>
<name>X1JPB0_9ZZZZ</name>
<dbReference type="GO" id="GO:0032259">
    <property type="term" value="P:methylation"/>
    <property type="evidence" value="ECO:0007669"/>
    <property type="project" value="UniProtKB-KW"/>
</dbReference>
<sequence>KDAVRRQEGMFVEHHLGGVGNLQIYHPDSGSFSRYFDLDKWWAKTFPFLIVPKASKSEKDRLLDMPRVVKSGLPLRDGSGDYVENVAGDGSQSTRRTKAKNVHPTVKPVKLMSYLITLGSREGDVVLDNFGGSGTTAVAAQLLGRKCIMYEINEAYCEMAANRRRQQVLL</sequence>
<dbReference type="GO" id="GO:0008170">
    <property type="term" value="F:N-methyltransferase activity"/>
    <property type="evidence" value="ECO:0007669"/>
    <property type="project" value="InterPro"/>
</dbReference>
<dbReference type="SUPFAM" id="SSF53335">
    <property type="entry name" value="S-adenosyl-L-methionine-dependent methyltransferases"/>
    <property type="match status" value="1"/>
</dbReference>
<dbReference type="PRINTS" id="PR00508">
    <property type="entry name" value="S21N4MTFRASE"/>
</dbReference>
<evidence type="ECO:0000256" key="2">
    <source>
        <dbReference type="ARBA" id="ARBA00022679"/>
    </source>
</evidence>
<dbReference type="AlphaFoldDB" id="X1JPB0"/>
<reference evidence="4" key="1">
    <citation type="journal article" date="2014" name="Front. Microbiol.">
        <title>High frequency of phylogenetically diverse reductive dehalogenase-homologous genes in deep subseafloor sedimentary metagenomes.</title>
        <authorList>
            <person name="Kawai M."/>
            <person name="Futagami T."/>
            <person name="Toyoda A."/>
            <person name="Takaki Y."/>
            <person name="Nishi S."/>
            <person name="Hori S."/>
            <person name="Arai W."/>
            <person name="Tsubouchi T."/>
            <person name="Morono Y."/>
            <person name="Uchiyama I."/>
            <person name="Ito T."/>
            <person name="Fujiyama A."/>
            <person name="Inagaki F."/>
            <person name="Takami H."/>
        </authorList>
    </citation>
    <scope>NUCLEOTIDE SEQUENCE</scope>
    <source>
        <strain evidence="4">Expedition CK06-06</strain>
    </source>
</reference>
<evidence type="ECO:0000259" key="3">
    <source>
        <dbReference type="Pfam" id="PF01555"/>
    </source>
</evidence>
<keyword evidence="2" id="KW-0808">Transferase</keyword>
<dbReference type="Gene3D" id="3.40.50.150">
    <property type="entry name" value="Vaccinia Virus protein VP39"/>
    <property type="match status" value="1"/>
</dbReference>
<dbReference type="EMBL" id="BARU01042000">
    <property type="protein sequence ID" value="GAH80104.1"/>
    <property type="molecule type" value="Genomic_DNA"/>
</dbReference>
<gene>
    <name evidence="4" type="ORF">S03H2_64622</name>
</gene>
<organism evidence="4">
    <name type="scientific">marine sediment metagenome</name>
    <dbReference type="NCBI Taxonomy" id="412755"/>
    <lineage>
        <taxon>unclassified sequences</taxon>
        <taxon>metagenomes</taxon>
        <taxon>ecological metagenomes</taxon>
    </lineage>
</organism>
<dbReference type="GO" id="GO:0003677">
    <property type="term" value="F:DNA binding"/>
    <property type="evidence" value="ECO:0007669"/>
    <property type="project" value="InterPro"/>
</dbReference>